<feature type="compositionally biased region" description="Basic and acidic residues" evidence="11">
    <location>
        <begin position="18"/>
        <end position="32"/>
    </location>
</feature>
<keyword evidence="3 9" id="KW-0690">Ribosome biogenesis</keyword>
<comment type="subcellular location">
    <subcellularLocation>
        <location evidence="1 9">Nucleus</location>
        <location evidence="1 9">Nucleolus</location>
    </subcellularLocation>
</comment>
<evidence type="ECO:0000256" key="4">
    <source>
        <dbReference type="ARBA" id="ARBA00022552"/>
    </source>
</evidence>
<protein>
    <recommendedName>
        <fullName evidence="9">rRNA biogenesis protein RRP36</fullName>
    </recommendedName>
</protein>
<comment type="caution">
    <text evidence="12">The sequence shown here is derived from an EMBL/GenBank/DDBJ whole genome shotgun (WGS) entry which is preliminary data.</text>
</comment>
<evidence type="ECO:0000256" key="10">
    <source>
        <dbReference type="SAM" id="Coils"/>
    </source>
</evidence>
<gene>
    <name evidence="12" type="ORF">AMORRO_LOCUS15110</name>
</gene>
<keyword evidence="5 10" id="KW-0175">Coiled coil</keyword>
<dbReference type="InterPro" id="IPR009292">
    <property type="entry name" value="RRP36"/>
</dbReference>
<proteinExistence type="inferred from homology"/>
<evidence type="ECO:0000256" key="11">
    <source>
        <dbReference type="SAM" id="MobiDB-lite"/>
    </source>
</evidence>
<dbReference type="EMBL" id="CAJVPV010033456">
    <property type="protein sequence ID" value="CAG8747010.1"/>
    <property type="molecule type" value="Genomic_DNA"/>
</dbReference>
<keyword evidence="7 9" id="KW-0687">Ribonucleoprotein</keyword>
<evidence type="ECO:0000256" key="6">
    <source>
        <dbReference type="ARBA" id="ARBA00023242"/>
    </source>
</evidence>
<evidence type="ECO:0000256" key="8">
    <source>
        <dbReference type="ARBA" id="ARBA00025053"/>
    </source>
</evidence>
<evidence type="ECO:0000256" key="7">
    <source>
        <dbReference type="ARBA" id="ARBA00023274"/>
    </source>
</evidence>
<dbReference type="Proteomes" id="UP000789342">
    <property type="component" value="Unassembled WGS sequence"/>
</dbReference>
<dbReference type="AlphaFoldDB" id="A0A9N9NNM7"/>
<feature type="region of interest" description="Disordered" evidence="11">
    <location>
        <begin position="1"/>
        <end position="51"/>
    </location>
</feature>
<evidence type="ECO:0000256" key="5">
    <source>
        <dbReference type="ARBA" id="ARBA00023054"/>
    </source>
</evidence>
<evidence type="ECO:0000256" key="1">
    <source>
        <dbReference type="ARBA" id="ARBA00004604"/>
    </source>
</evidence>
<evidence type="ECO:0000256" key="3">
    <source>
        <dbReference type="ARBA" id="ARBA00022517"/>
    </source>
</evidence>
<evidence type="ECO:0000256" key="2">
    <source>
        <dbReference type="ARBA" id="ARBA00009418"/>
    </source>
</evidence>
<feature type="coiled-coil region" evidence="10">
    <location>
        <begin position="115"/>
        <end position="151"/>
    </location>
</feature>
<organism evidence="12 13">
    <name type="scientific">Acaulospora morrowiae</name>
    <dbReference type="NCBI Taxonomy" id="94023"/>
    <lineage>
        <taxon>Eukaryota</taxon>
        <taxon>Fungi</taxon>
        <taxon>Fungi incertae sedis</taxon>
        <taxon>Mucoromycota</taxon>
        <taxon>Glomeromycotina</taxon>
        <taxon>Glomeromycetes</taxon>
        <taxon>Diversisporales</taxon>
        <taxon>Acaulosporaceae</taxon>
        <taxon>Acaulospora</taxon>
    </lineage>
</organism>
<accession>A0A9N9NNM7</accession>
<dbReference type="PANTHER" id="PTHR21738">
    <property type="entry name" value="RIBOSOMAL RNA PROCESSING PROTEIN 36 HOMOLOG"/>
    <property type="match status" value="1"/>
</dbReference>
<comment type="similarity">
    <text evidence="2 9">Belongs to the RRP36 family.</text>
</comment>
<evidence type="ECO:0000256" key="9">
    <source>
        <dbReference type="RuleBase" id="RU368027"/>
    </source>
</evidence>
<dbReference type="GO" id="GO:0030686">
    <property type="term" value="C:90S preribosome"/>
    <property type="evidence" value="ECO:0007669"/>
    <property type="project" value="TreeGrafter"/>
</dbReference>
<dbReference type="GO" id="GO:0005730">
    <property type="term" value="C:nucleolus"/>
    <property type="evidence" value="ECO:0007669"/>
    <property type="project" value="UniProtKB-SubCell"/>
</dbReference>
<keyword evidence="13" id="KW-1185">Reference proteome</keyword>
<evidence type="ECO:0000313" key="13">
    <source>
        <dbReference type="Proteomes" id="UP000789342"/>
    </source>
</evidence>
<dbReference type="GO" id="GO:0000462">
    <property type="term" value="P:maturation of SSU-rRNA from tricistronic rRNA transcript (SSU-rRNA, 5.8S rRNA, LSU-rRNA)"/>
    <property type="evidence" value="ECO:0007669"/>
    <property type="project" value="TreeGrafter"/>
</dbReference>
<name>A0A9N9NNM7_9GLOM</name>
<dbReference type="PANTHER" id="PTHR21738:SF0">
    <property type="entry name" value="RIBOSOMAL RNA PROCESSING PROTEIN 36 HOMOLOG"/>
    <property type="match status" value="1"/>
</dbReference>
<comment type="function">
    <text evidence="8 9">Component of the 90S pre-ribosome involved in the maturation of rRNAs. Required for early cleavages of the pre-RNAs in the 40S ribosomal subunit maturation pathway.</text>
</comment>
<feature type="region of interest" description="Disordered" evidence="11">
    <location>
        <begin position="192"/>
        <end position="214"/>
    </location>
</feature>
<sequence>MSTPIQSNGSEDSTSESDVEKVEEVGKSEKVGPVKRKSKRRPVEISSKKPVGRFRQVVDLPSNIKKRRDPRFDNLSGKFNEDLFEKSYNFLNEYKDSEIKELQNRISKEKDPEEIEKLRQLLSKLQSKVAHEKQLKQKKLLKRERRKEELELVSRGKTPFYIKKSDEKKLELIDKFEKIQKSNPKAVDKFIEKRRKRNAAKEHRRMPFKRRRVE</sequence>
<keyword evidence="4 9" id="KW-0698">rRNA processing</keyword>
<evidence type="ECO:0000313" key="12">
    <source>
        <dbReference type="EMBL" id="CAG8747010.1"/>
    </source>
</evidence>
<dbReference type="Pfam" id="PF06102">
    <property type="entry name" value="RRP36"/>
    <property type="match status" value="1"/>
</dbReference>
<keyword evidence="6 9" id="KW-0539">Nucleus</keyword>
<reference evidence="12" key="1">
    <citation type="submission" date="2021-06" db="EMBL/GenBank/DDBJ databases">
        <authorList>
            <person name="Kallberg Y."/>
            <person name="Tangrot J."/>
            <person name="Rosling A."/>
        </authorList>
    </citation>
    <scope>NUCLEOTIDE SEQUENCE</scope>
    <source>
        <strain evidence="12">CL551</strain>
    </source>
</reference>
<comment type="subunit">
    <text evidence="9">Associates with 90S and pre-40S pre-ribosomal particles.</text>
</comment>
<dbReference type="OrthoDB" id="448446at2759"/>